<gene>
    <name evidence="1" type="ORF">BDN72DRAFT_960463</name>
</gene>
<evidence type="ECO:0000313" key="2">
    <source>
        <dbReference type="Proteomes" id="UP000308600"/>
    </source>
</evidence>
<sequence length="1329" mass="147432">MSFFKKSSKKPLDKAQPGPPVGFLHITEVKMPSSIRTNGNLCLKIADGDPQNPNIRPYQVHQIKFPERVDGSEIVVFAGKTIPIKSTHLILEIVELHHFHPDKSQAKHQVLWGDILYVLKQSNQEVVIFTIPKTQVDLVIKKESLKALLQQIVLPWSLIEYLSKAQLAMNLITSIGDPLSQLHSTAQLVVGLIKSVVAILQQQTLCYEKLSHLFKRMASLLSYFEKMQNLKSFNNVQPVINLMLVHMEATLQEVLEHSSSSSFKRFLDVALLSQQADKFSELSSEFDRLFEEYNTALHLDMAILQDQSKANQALERLNYTEIVPGNQCLENTRVSFLADIENWVLDRGQPVLWLHGPAGTGKSTIATTVAQQLETAGRLAAFYTCRRDQKSLSNPLQLWRNISYRLSKVHKPFGSHVAQAVESDPHFGSGADTIFTLFQKLLKQPLSLVDTEPLVTPLVIVIDALDECGSESDRIALLNSLLELRGICSWIKVFITSRNNPEILRCLKDHAKLVALHTDSSSNDVELYIRSAYSALQLSDVHINLLIKAADGLFIWAATALKYLEQCTDVDESVQVLLAPQGNGFSEMYTQLYGLYYNILNSVTGDSSSNLKTLLQVINVVIIAAHPLSVLAISKLITKPKKTVEKIIDRLHAVLTIDEDSIVRILHPSFAEYLLYKPNHPEHVYWVDSHSGHGSLASGCFQVLKSDLKFNVYNISSSYMLNRDVSGLSERINDPELWPVHYAALFWTFHLLESNVVTVEQGQTFVSIFNGPNTLYWLEILSLHGAVYNRMNSLQSITQMVERTMIESDMAIKLHTQEVLGDIYHFIDLAKEAAAMSIPHIYISCLAYMPKTCVLGQTILPYFEKMLQIHGKVDRWILHPMVLEGHNSWVMAVAASPDGKYVASGSSDKTVRIWDTTTGQQIGKPFQGHRREVSSLSYSPDGKTVVSGSWDKTVRIWDVNTGQLVGQPLRGHTGHVTSVSYSPDGKNIVSGSDDKTIRIWNASTRKPIGQSLCGHTDQIMSVSYAPDGLHIASGSVDKTIRIWDAYTGQPTGQPLTGHTKSVTCSYSPDGNYIVSGSHDKSVRIWNAATGHPIGQILQAESSVFTVTYCSNGQYVIAGCVDGRMQMWDAATGELIGQPSNGHDDQVTSLCYLPDGKHIVSGSWDKTIKLWDINTFQAVGPSFQGESCIRSVSYSPDGKHAVSGSEDKTVRIWDVSTGQLIGQPLEGHTNWVRSVSYSPGGKHVVSGSDDKTLRIWNANTFQQIGQPLEGHKGYVTSVSYSPDGKYIVSGSEDKTLIIWDATTGKRIGHPLQGHIEAVTSSEYGVLAQAN</sequence>
<accession>A0ACD3AS54</accession>
<organism evidence="1 2">
    <name type="scientific">Pluteus cervinus</name>
    <dbReference type="NCBI Taxonomy" id="181527"/>
    <lineage>
        <taxon>Eukaryota</taxon>
        <taxon>Fungi</taxon>
        <taxon>Dikarya</taxon>
        <taxon>Basidiomycota</taxon>
        <taxon>Agaricomycotina</taxon>
        <taxon>Agaricomycetes</taxon>
        <taxon>Agaricomycetidae</taxon>
        <taxon>Agaricales</taxon>
        <taxon>Pluteineae</taxon>
        <taxon>Pluteaceae</taxon>
        <taxon>Pluteus</taxon>
    </lineage>
</organism>
<dbReference type="Proteomes" id="UP000308600">
    <property type="component" value="Unassembled WGS sequence"/>
</dbReference>
<evidence type="ECO:0000313" key="1">
    <source>
        <dbReference type="EMBL" id="TFK68146.1"/>
    </source>
</evidence>
<reference evidence="1 2" key="1">
    <citation type="journal article" date="2019" name="Nat. Ecol. Evol.">
        <title>Megaphylogeny resolves global patterns of mushroom evolution.</title>
        <authorList>
            <person name="Varga T."/>
            <person name="Krizsan K."/>
            <person name="Foldi C."/>
            <person name="Dima B."/>
            <person name="Sanchez-Garcia M."/>
            <person name="Sanchez-Ramirez S."/>
            <person name="Szollosi G.J."/>
            <person name="Szarkandi J.G."/>
            <person name="Papp V."/>
            <person name="Albert L."/>
            <person name="Andreopoulos W."/>
            <person name="Angelini C."/>
            <person name="Antonin V."/>
            <person name="Barry K.W."/>
            <person name="Bougher N.L."/>
            <person name="Buchanan P."/>
            <person name="Buyck B."/>
            <person name="Bense V."/>
            <person name="Catcheside P."/>
            <person name="Chovatia M."/>
            <person name="Cooper J."/>
            <person name="Damon W."/>
            <person name="Desjardin D."/>
            <person name="Finy P."/>
            <person name="Geml J."/>
            <person name="Haridas S."/>
            <person name="Hughes K."/>
            <person name="Justo A."/>
            <person name="Karasinski D."/>
            <person name="Kautmanova I."/>
            <person name="Kiss B."/>
            <person name="Kocsube S."/>
            <person name="Kotiranta H."/>
            <person name="LaButti K.M."/>
            <person name="Lechner B.E."/>
            <person name="Liimatainen K."/>
            <person name="Lipzen A."/>
            <person name="Lukacs Z."/>
            <person name="Mihaltcheva S."/>
            <person name="Morgado L.N."/>
            <person name="Niskanen T."/>
            <person name="Noordeloos M.E."/>
            <person name="Ohm R.A."/>
            <person name="Ortiz-Santana B."/>
            <person name="Ovrebo C."/>
            <person name="Racz N."/>
            <person name="Riley R."/>
            <person name="Savchenko A."/>
            <person name="Shiryaev A."/>
            <person name="Soop K."/>
            <person name="Spirin V."/>
            <person name="Szebenyi C."/>
            <person name="Tomsovsky M."/>
            <person name="Tulloss R.E."/>
            <person name="Uehling J."/>
            <person name="Grigoriev I.V."/>
            <person name="Vagvolgyi C."/>
            <person name="Papp T."/>
            <person name="Martin F.M."/>
            <person name="Miettinen O."/>
            <person name="Hibbett D.S."/>
            <person name="Nagy L.G."/>
        </authorList>
    </citation>
    <scope>NUCLEOTIDE SEQUENCE [LARGE SCALE GENOMIC DNA]</scope>
    <source>
        <strain evidence="1 2">NL-1719</strain>
    </source>
</reference>
<proteinExistence type="predicted"/>
<name>A0ACD3AS54_9AGAR</name>
<dbReference type="EMBL" id="ML208358">
    <property type="protein sequence ID" value="TFK68146.1"/>
    <property type="molecule type" value="Genomic_DNA"/>
</dbReference>
<keyword evidence="2" id="KW-1185">Reference proteome</keyword>
<protein>
    <submittedName>
        <fullName evidence="1">WD40 repeat-like protein</fullName>
    </submittedName>
</protein>